<evidence type="ECO:0000313" key="2">
    <source>
        <dbReference type="EMBL" id="KIJ58171.1"/>
    </source>
</evidence>
<feature type="compositionally biased region" description="Basic and acidic residues" evidence="1">
    <location>
        <begin position="1"/>
        <end position="14"/>
    </location>
</feature>
<feature type="compositionally biased region" description="Basic residues" evidence="1">
    <location>
        <begin position="39"/>
        <end position="55"/>
    </location>
</feature>
<feature type="compositionally biased region" description="Low complexity" evidence="1">
    <location>
        <begin position="481"/>
        <end position="494"/>
    </location>
</feature>
<organism evidence="2 3">
    <name type="scientific">Hydnomerulius pinastri MD-312</name>
    <dbReference type="NCBI Taxonomy" id="994086"/>
    <lineage>
        <taxon>Eukaryota</taxon>
        <taxon>Fungi</taxon>
        <taxon>Dikarya</taxon>
        <taxon>Basidiomycota</taxon>
        <taxon>Agaricomycotina</taxon>
        <taxon>Agaricomycetes</taxon>
        <taxon>Agaricomycetidae</taxon>
        <taxon>Boletales</taxon>
        <taxon>Boletales incertae sedis</taxon>
        <taxon>Leucogyrophana</taxon>
    </lineage>
</organism>
<evidence type="ECO:0000313" key="3">
    <source>
        <dbReference type="Proteomes" id="UP000053820"/>
    </source>
</evidence>
<dbReference type="HOGENOM" id="CLU_041044_0_0_1"/>
<keyword evidence="3" id="KW-1185">Reference proteome</keyword>
<dbReference type="InterPro" id="IPR046521">
    <property type="entry name" value="DUF6698"/>
</dbReference>
<feature type="region of interest" description="Disordered" evidence="1">
    <location>
        <begin position="1"/>
        <end position="70"/>
    </location>
</feature>
<name>A0A0C9W691_9AGAM</name>
<feature type="compositionally biased region" description="Low complexity" evidence="1">
    <location>
        <begin position="20"/>
        <end position="38"/>
    </location>
</feature>
<protein>
    <submittedName>
        <fullName evidence="2">Uncharacterized protein</fullName>
    </submittedName>
</protein>
<dbReference type="OrthoDB" id="3220614at2759"/>
<feature type="compositionally biased region" description="Low complexity" evidence="1">
    <location>
        <begin position="427"/>
        <end position="444"/>
    </location>
</feature>
<dbReference type="EMBL" id="KN839974">
    <property type="protein sequence ID" value="KIJ58171.1"/>
    <property type="molecule type" value="Genomic_DNA"/>
</dbReference>
<evidence type="ECO:0000256" key="1">
    <source>
        <dbReference type="SAM" id="MobiDB-lite"/>
    </source>
</evidence>
<dbReference type="Proteomes" id="UP000053820">
    <property type="component" value="Unassembled WGS sequence"/>
</dbReference>
<sequence length="549" mass="60533">MAQKKRVEPPRKDLDDDSSGDSSSSVSSSESRTTSSTKKQPKKRSKSKKKGKNAKGSKTPSPAGLGDGEASDDVHEEFLAAARAITRCVDMCCKVDDVINIALLLEQEEAAKSGELTEEDAIMTARTTRLASISTKSRERYMRTYQQLLYLAPGFKNVIGDPKKANELTTITGKMTGMIKTTRSNDASRLGGKIAVYAAPDPSKEAITPPIATGSGGRSHLGLNHPVLARFIIPIDYLKLYDEDPVSTRKKLESGELAFGAYSFPAVLWPGNPPGADYCEEKMEDGFFRGYLLVRVMRHIFLGPSTAMGHVSRATRTCNAVLHDMTMVEPEHIAYGCVQTRFIISSMNQWNENDGPFNYRVFYYNVISFIRDCHDKEWAADLLKWWNVQLFKNENGRNADHSSDDEDNIEVVEGSSTSRPSETSTFAKMQAQMKARMAAKQAPPLKEPTENPPPRGPTPLPPPPPPPPPSPPATSPPPIKSPSRNPSRAPSPLSELAETEDEPIKEKKSKSKSKSKESTKSKGKKRCAVADETEEMEEISSRRSKRARK</sequence>
<feature type="compositionally biased region" description="Polar residues" evidence="1">
    <location>
        <begin position="414"/>
        <end position="426"/>
    </location>
</feature>
<feature type="region of interest" description="Disordered" evidence="1">
    <location>
        <begin position="396"/>
        <end position="549"/>
    </location>
</feature>
<dbReference type="AlphaFoldDB" id="A0A0C9W691"/>
<accession>A0A0C9W691</accession>
<feature type="compositionally biased region" description="Pro residues" evidence="1">
    <location>
        <begin position="450"/>
        <end position="480"/>
    </location>
</feature>
<proteinExistence type="predicted"/>
<reference evidence="2 3" key="1">
    <citation type="submission" date="2014-04" db="EMBL/GenBank/DDBJ databases">
        <title>Evolutionary Origins and Diversification of the Mycorrhizal Mutualists.</title>
        <authorList>
            <consortium name="DOE Joint Genome Institute"/>
            <consortium name="Mycorrhizal Genomics Consortium"/>
            <person name="Kohler A."/>
            <person name="Kuo A."/>
            <person name="Nagy L.G."/>
            <person name="Floudas D."/>
            <person name="Copeland A."/>
            <person name="Barry K.W."/>
            <person name="Cichocki N."/>
            <person name="Veneault-Fourrey C."/>
            <person name="LaButti K."/>
            <person name="Lindquist E.A."/>
            <person name="Lipzen A."/>
            <person name="Lundell T."/>
            <person name="Morin E."/>
            <person name="Murat C."/>
            <person name="Riley R."/>
            <person name="Ohm R."/>
            <person name="Sun H."/>
            <person name="Tunlid A."/>
            <person name="Henrissat B."/>
            <person name="Grigoriev I.V."/>
            <person name="Hibbett D.S."/>
            <person name="Martin F."/>
        </authorList>
    </citation>
    <scope>NUCLEOTIDE SEQUENCE [LARGE SCALE GENOMIC DNA]</scope>
    <source>
        <strain evidence="2 3">MD-312</strain>
    </source>
</reference>
<gene>
    <name evidence="2" type="ORF">HYDPIDRAFT_34427</name>
</gene>
<dbReference type="Pfam" id="PF20414">
    <property type="entry name" value="DUF6698"/>
    <property type="match status" value="1"/>
</dbReference>